<dbReference type="InterPro" id="IPR031475">
    <property type="entry name" value="NBD_C"/>
</dbReference>
<keyword evidence="3" id="KW-0547">Nucleotide-binding</keyword>
<evidence type="ECO:0000256" key="3">
    <source>
        <dbReference type="ARBA" id="ARBA00022741"/>
    </source>
</evidence>
<evidence type="ECO:0000259" key="8">
    <source>
        <dbReference type="Pfam" id="PF17042"/>
    </source>
</evidence>
<dbReference type="Proteomes" id="UP000744980">
    <property type="component" value="Unassembled WGS sequence"/>
</dbReference>
<dbReference type="AlphaFoldDB" id="A0AAW4FHT8"/>
<evidence type="ECO:0000313" key="10">
    <source>
        <dbReference type="Proteomes" id="UP000744980"/>
    </source>
</evidence>
<dbReference type="Pfam" id="PF17042">
    <property type="entry name" value="NBD_C"/>
    <property type="match status" value="1"/>
</dbReference>
<evidence type="ECO:0000256" key="6">
    <source>
        <dbReference type="ARBA" id="ARBA00023277"/>
    </source>
</evidence>
<dbReference type="Pfam" id="PF07005">
    <property type="entry name" value="SBD_N"/>
    <property type="match status" value="1"/>
</dbReference>
<dbReference type="RefSeq" id="WP_203527478.1">
    <property type="nucleotide sequence ID" value="NZ_CP083374.1"/>
</dbReference>
<dbReference type="Gene3D" id="3.40.50.10840">
    <property type="entry name" value="Putative sugar-binding, N-terminal domain"/>
    <property type="match status" value="1"/>
</dbReference>
<keyword evidence="10" id="KW-1185">Reference proteome</keyword>
<feature type="domain" description="Four-carbon acid sugar kinase N-terminal" evidence="7">
    <location>
        <begin position="2"/>
        <end position="119"/>
    </location>
</feature>
<evidence type="ECO:0000256" key="5">
    <source>
        <dbReference type="ARBA" id="ARBA00022840"/>
    </source>
</evidence>
<dbReference type="Gene3D" id="3.40.980.20">
    <property type="entry name" value="Four-carbon acid sugar kinase, nucleotide binding domain"/>
    <property type="match status" value="1"/>
</dbReference>
<organism evidence="9 10">
    <name type="scientific">Ensifer canadensis</name>
    <dbReference type="NCBI Taxonomy" id="555315"/>
    <lineage>
        <taxon>Bacteria</taxon>
        <taxon>Pseudomonadati</taxon>
        <taxon>Pseudomonadota</taxon>
        <taxon>Alphaproteobacteria</taxon>
        <taxon>Hyphomicrobiales</taxon>
        <taxon>Rhizobiaceae</taxon>
        <taxon>Sinorhizobium/Ensifer group</taxon>
        <taxon>Ensifer</taxon>
    </lineage>
</organism>
<gene>
    <name evidence="9" type="ORF">GFB56_06280</name>
</gene>
<dbReference type="GO" id="GO:0016301">
    <property type="term" value="F:kinase activity"/>
    <property type="evidence" value="ECO:0007669"/>
    <property type="project" value="UniProtKB-KW"/>
</dbReference>
<proteinExistence type="inferred from homology"/>
<evidence type="ECO:0000256" key="1">
    <source>
        <dbReference type="ARBA" id="ARBA00005715"/>
    </source>
</evidence>
<dbReference type="InterPro" id="IPR010737">
    <property type="entry name" value="4-carb_acid_sugar_kinase_N"/>
</dbReference>
<comment type="similarity">
    <text evidence="1">Belongs to the four-carbon acid sugar kinase family.</text>
</comment>
<keyword evidence="5" id="KW-0067">ATP-binding</keyword>
<comment type="caution">
    <text evidence="9">The sequence shown here is derived from an EMBL/GenBank/DDBJ whole genome shotgun (WGS) entry which is preliminary data.</text>
</comment>
<evidence type="ECO:0000256" key="4">
    <source>
        <dbReference type="ARBA" id="ARBA00022777"/>
    </source>
</evidence>
<evidence type="ECO:0000313" key="9">
    <source>
        <dbReference type="EMBL" id="MBM3090418.1"/>
    </source>
</evidence>
<accession>A0AAW4FHT8</accession>
<dbReference type="SUPFAM" id="SSF142764">
    <property type="entry name" value="YgbK-like"/>
    <property type="match status" value="1"/>
</dbReference>
<evidence type="ECO:0000259" key="7">
    <source>
        <dbReference type="Pfam" id="PF07005"/>
    </source>
</evidence>
<feature type="domain" description="Four-carbon acid sugar kinase nucleotide binding" evidence="8">
    <location>
        <begin position="253"/>
        <end position="330"/>
    </location>
</feature>
<dbReference type="InterPro" id="IPR037051">
    <property type="entry name" value="4-carb_acid_sugar_kinase_N_sf"/>
</dbReference>
<reference evidence="9 10" key="1">
    <citation type="submission" date="2020-01" db="EMBL/GenBank/DDBJ databases">
        <title>Draft genome assembly of Ensifer adhaerens T173.</title>
        <authorList>
            <person name="Craig J.E."/>
            <person name="Stinchcombe J.R."/>
        </authorList>
    </citation>
    <scope>NUCLEOTIDE SEQUENCE [LARGE SCALE GENOMIC DNA]</scope>
    <source>
        <strain evidence="9 10">T173</strain>
    </source>
</reference>
<evidence type="ECO:0000256" key="2">
    <source>
        <dbReference type="ARBA" id="ARBA00022679"/>
    </source>
</evidence>
<keyword evidence="6" id="KW-0119">Carbohydrate metabolism</keyword>
<sequence>MLAIVADDLTGALDAAAPFASRGLHTEIALTVEAIPGALSEHPQVMSVNIGSREMDVVSAQQATAAALAALPPGSRLFKKIDSRLKGHIAAELDIIPFRSALVAPAIPDFGRMVRAGHVQGFGVDTPISIAEKLGRHAGNMTIPDIATAEEMSRSLQSAQESGVDLLIGARGLAEALARQMTGDAKALAAEIPEGPGLFVIGSRDPITLAQIEELRATLEPRYLPAPNGRLSDTSSDGSLITLVQAVDGDVAITSQEVSRLLAESVFPALTQAASTLLLSGGATAQAVLDKMGIKRFRLMGECMPGLGLAFANGHCIIAKSGGFGHAGTLREIAGRMLRDMG</sequence>
<name>A0AAW4FHT8_9HYPH</name>
<keyword evidence="2" id="KW-0808">Transferase</keyword>
<keyword evidence="4 9" id="KW-0418">Kinase</keyword>
<dbReference type="EMBL" id="WXFA01000003">
    <property type="protein sequence ID" value="MBM3090418.1"/>
    <property type="molecule type" value="Genomic_DNA"/>
</dbReference>
<dbReference type="InterPro" id="IPR042213">
    <property type="entry name" value="NBD_C_sf"/>
</dbReference>
<dbReference type="GO" id="GO:0005524">
    <property type="term" value="F:ATP binding"/>
    <property type="evidence" value="ECO:0007669"/>
    <property type="project" value="UniProtKB-KW"/>
</dbReference>
<protein>
    <submittedName>
        <fullName evidence="9">Four-carbon acid sugar kinase family protein</fullName>
    </submittedName>
</protein>